<organism evidence="1">
    <name type="scientific">uncultured spirochete</name>
    <dbReference type="NCBI Taxonomy" id="156406"/>
    <lineage>
        <taxon>Bacteria</taxon>
        <taxon>Pseudomonadati</taxon>
        <taxon>Spirochaetota</taxon>
        <taxon>Spirochaetia</taxon>
        <taxon>Spirochaetales</taxon>
        <taxon>environmental samples</taxon>
    </lineage>
</organism>
<dbReference type="InterPro" id="IPR011990">
    <property type="entry name" value="TPR-like_helical_dom_sf"/>
</dbReference>
<gene>
    <name evidence="1" type="ORF">SPIRO4BDMA_40871</name>
</gene>
<proteinExistence type="predicted"/>
<evidence type="ECO:0000313" key="1">
    <source>
        <dbReference type="EMBL" id="SLM18299.1"/>
    </source>
</evidence>
<dbReference type="SUPFAM" id="SSF48452">
    <property type="entry name" value="TPR-like"/>
    <property type="match status" value="1"/>
</dbReference>
<sequence length="222" mass="25461">MKTISGADKASFFLRKGLYELAHHRPARALVFLRKSVELIPPSCESELSKALYWLSIALIRLDQRDLAVKSLASAQKLRRQSYARKLYVRNVNAYGMIKRPTNELDDLYAFVSIQLSSYLLKRSNHRFGSEAEHSAVLKLILETWKRLNESEEFQNLECGEKLHLFKKLKIDFPSFSAYTVGLRYAERQMLRANIDNVQTCSCGSGLPHMQCCGRIRGLSEL</sequence>
<protein>
    <submittedName>
        <fullName evidence="1">Putative SEC-C motif domain protein</fullName>
    </submittedName>
</protein>
<dbReference type="AlphaFoldDB" id="A0A3P3XQG2"/>
<accession>A0A3P3XQG2</accession>
<reference evidence="1" key="1">
    <citation type="submission" date="2017-02" db="EMBL/GenBank/DDBJ databases">
        <authorList>
            <person name="Regsiter A."/>
            <person name="William W."/>
        </authorList>
    </citation>
    <scope>NUCLEOTIDE SEQUENCE</scope>
    <source>
        <strain evidence="1">BdmA 4</strain>
    </source>
</reference>
<dbReference type="EMBL" id="FWDO01000004">
    <property type="protein sequence ID" value="SLM18299.1"/>
    <property type="molecule type" value="Genomic_DNA"/>
</dbReference>
<name>A0A3P3XQG2_9SPIR</name>